<evidence type="ECO:0000313" key="5">
    <source>
        <dbReference type="EMBL" id="VEG74483.1"/>
    </source>
</evidence>
<dbReference type="InterPro" id="IPR018062">
    <property type="entry name" value="HTH_AraC-typ_CS"/>
</dbReference>
<organism evidence="5 6">
    <name type="scientific">Actinomyces slackii</name>
    <dbReference type="NCBI Taxonomy" id="52774"/>
    <lineage>
        <taxon>Bacteria</taxon>
        <taxon>Bacillati</taxon>
        <taxon>Actinomycetota</taxon>
        <taxon>Actinomycetes</taxon>
        <taxon>Actinomycetales</taxon>
        <taxon>Actinomycetaceae</taxon>
        <taxon>Actinomyces</taxon>
    </lineage>
</organism>
<dbReference type="Proteomes" id="UP000276899">
    <property type="component" value="Chromosome"/>
</dbReference>
<dbReference type="PROSITE" id="PS01124">
    <property type="entry name" value="HTH_ARAC_FAMILY_2"/>
    <property type="match status" value="1"/>
</dbReference>
<dbReference type="EMBL" id="LR134363">
    <property type="protein sequence ID" value="VEG74483.1"/>
    <property type="molecule type" value="Genomic_DNA"/>
</dbReference>
<dbReference type="SUPFAM" id="SSF46689">
    <property type="entry name" value="Homeodomain-like"/>
    <property type="match status" value="1"/>
</dbReference>
<proteinExistence type="predicted"/>
<gene>
    <name evidence="5" type="ORF">NCTC11923_01117</name>
</gene>
<sequence>MGRPEPWSGGLDLLPGAVVYRGPGGVAHWHQHLAIQVIVASGGPCEVETSDGLTEVPVGETLMVPSGQRHRLSCQGELTLLLVEPYGPRGRRVGGLPTAPADVPVSGTPADVVEAIIGRAKPVDLSPAVDAALRHLDEHASGPDASLASLSRAARAAHLSPSRLTHRFTAEVGIPFRRYALWVRLRTAVEAIARGAGLADAAAHSGFSDGAHLSRVFRRNVGLPPSQLLRMTTSVDNWP</sequence>
<dbReference type="Gene3D" id="1.10.10.60">
    <property type="entry name" value="Homeodomain-like"/>
    <property type="match status" value="1"/>
</dbReference>
<dbReference type="Gene3D" id="2.60.120.10">
    <property type="entry name" value="Jelly Rolls"/>
    <property type="match status" value="1"/>
</dbReference>
<keyword evidence="2 5" id="KW-0238">DNA-binding</keyword>
<dbReference type="KEGG" id="asla:NCTC11923_01117"/>
<dbReference type="InterPro" id="IPR009057">
    <property type="entry name" value="Homeodomain-like_sf"/>
</dbReference>
<dbReference type="Pfam" id="PF12833">
    <property type="entry name" value="HTH_18"/>
    <property type="match status" value="1"/>
</dbReference>
<dbReference type="InterPro" id="IPR014710">
    <property type="entry name" value="RmlC-like_jellyroll"/>
</dbReference>
<dbReference type="AlphaFoldDB" id="A0A3S4SJZ6"/>
<dbReference type="PROSITE" id="PS00041">
    <property type="entry name" value="HTH_ARAC_FAMILY_1"/>
    <property type="match status" value="1"/>
</dbReference>
<dbReference type="SUPFAM" id="SSF51182">
    <property type="entry name" value="RmlC-like cupins"/>
    <property type="match status" value="1"/>
</dbReference>
<accession>A0A3S4SJZ6</accession>
<dbReference type="PANTHER" id="PTHR46796">
    <property type="entry name" value="HTH-TYPE TRANSCRIPTIONAL ACTIVATOR RHAS-RELATED"/>
    <property type="match status" value="1"/>
</dbReference>
<reference evidence="5 6" key="1">
    <citation type="submission" date="2018-12" db="EMBL/GenBank/DDBJ databases">
        <authorList>
            <consortium name="Pathogen Informatics"/>
        </authorList>
    </citation>
    <scope>NUCLEOTIDE SEQUENCE [LARGE SCALE GENOMIC DNA]</scope>
    <source>
        <strain evidence="5 6">NCTC11923</strain>
    </source>
</reference>
<evidence type="ECO:0000313" key="6">
    <source>
        <dbReference type="Proteomes" id="UP000276899"/>
    </source>
</evidence>
<keyword evidence="6" id="KW-1185">Reference proteome</keyword>
<dbReference type="STRING" id="1278298.GCA_000428685_01482"/>
<evidence type="ECO:0000256" key="1">
    <source>
        <dbReference type="ARBA" id="ARBA00023015"/>
    </source>
</evidence>
<evidence type="ECO:0000256" key="2">
    <source>
        <dbReference type="ARBA" id="ARBA00023125"/>
    </source>
</evidence>
<evidence type="ECO:0000256" key="3">
    <source>
        <dbReference type="ARBA" id="ARBA00023163"/>
    </source>
</evidence>
<name>A0A3S4SJZ6_9ACTO</name>
<keyword evidence="3" id="KW-0804">Transcription</keyword>
<dbReference type="RefSeq" id="WP_034515722.1">
    <property type="nucleotide sequence ID" value="NZ_CBCRWE010000075.1"/>
</dbReference>
<dbReference type="GO" id="GO:0003700">
    <property type="term" value="F:DNA-binding transcription factor activity"/>
    <property type="evidence" value="ECO:0007669"/>
    <property type="project" value="InterPro"/>
</dbReference>
<dbReference type="InterPro" id="IPR050204">
    <property type="entry name" value="AraC_XylS_family_regulators"/>
</dbReference>
<protein>
    <submittedName>
        <fullName evidence="5">DNA-binding transcriptional regulator AraC</fullName>
    </submittedName>
</protein>
<dbReference type="SMART" id="SM00342">
    <property type="entry name" value="HTH_ARAC"/>
    <property type="match status" value="1"/>
</dbReference>
<feature type="domain" description="HTH araC/xylS-type" evidence="4">
    <location>
        <begin position="130"/>
        <end position="231"/>
    </location>
</feature>
<dbReference type="GO" id="GO:0043565">
    <property type="term" value="F:sequence-specific DNA binding"/>
    <property type="evidence" value="ECO:0007669"/>
    <property type="project" value="InterPro"/>
</dbReference>
<keyword evidence="1" id="KW-0805">Transcription regulation</keyword>
<evidence type="ECO:0000259" key="4">
    <source>
        <dbReference type="PROSITE" id="PS01124"/>
    </source>
</evidence>
<dbReference type="InterPro" id="IPR011051">
    <property type="entry name" value="RmlC_Cupin_sf"/>
</dbReference>
<dbReference type="InterPro" id="IPR018060">
    <property type="entry name" value="HTH_AraC"/>
</dbReference>